<keyword evidence="18" id="KW-1185">Reference proteome</keyword>
<dbReference type="SUPFAM" id="SSF54534">
    <property type="entry name" value="FKBP-like"/>
    <property type="match status" value="1"/>
</dbReference>
<dbReference type="AlphaFoldDB" id="A0A1H7YJU7"/>
<feature type="domain" description="PpiC" evidence="16">
    <location>
        <begin position="276"/>
        <end position="362"/>
    </location>
</feature>
<evidence type="ECO:0000259" key="16">
    <source>
        <dbReference type="PROSITE" id="PS50198"/>
    </source>
</evidence>
<dbReference type="InterPro" id="IPR000297">
    <property type="entry name" value="PPIase_PpiC"/>
</dbReference>
<evidence type="ECO:0000256" key="13">
    <source>
        <dbReference type="ARBA" id="ARBA00042775"/>
    </source>
</evidence>
<accession>A0A1H7YJU7</accession>
<dbReference type="PANTHER" id="PTHR47529:SF1">
    <property type="entry name" value="PERIPLASMIC CHAPERONE PPID"/>
    <property type="match status" value="1"/>
</dbReference>
<keyword evidence="14" id="KW-0697">Rotamase</keyword>
<dbReference type="PANTHER" id="PTHR47529">
    <property type="entry name" value="PEPTIDYL-PROLYL CIS-TRANS ISOMERASE D"/>
    <property type="match status" value="1"/>
</dbReference>
<keyword evidence="4" id="KW-0997">Cell inner membrane</keyword>
<keyword evidence="5 15" id="KW-0812">Transmembrane</keyword>
<protein>
    <recommendedName>
        <fullName evidence="2">Parvulin-like PPIase</fullName>
    </recommendedName>
    <alternativeName>
        <fullName evidence="9">Peptidyl-prolyl cis-trans isomerase plp</fullName>
    </alternativeName>
    <alternativeName>
        <fullName evidence="12">Periplasmic chaperone PpiD</fullName>
    </alternativeName>
    <alternativeName>
        <fullName evidence="13">Periplasmic folding chaperone</fullName>
    </alternativeName>
    <alternativeName>
        <fullName evidence="10">Rotamase plp</fullName>
    </alternativeName>
</protein>
<keyword evidence="8" id="KW-0143">Chaperone</keyword>
<evidence type="ECO:0000256" key="7">
    <source>
        <dbReference type="ARBA" id="ARBA00023136"/>
    </source>
</evidence>
<evidence type="ECO:0000256" key="2">
    <source>
        <dbReference type="ARBA" id="ARBA00018370"/>
    </source>
</evidence>
<evidence type="ECO:0000256" key="14">
    <source>
        <dbReference type="PROSITE-ProRule" id="PRU00278"/>
    </source>
</evidence>
<dbReference type="GO" id="GO:0003755">
    <property type="term" value="F:peptidyl-prolyl cis-trans isomerase activity"/>
    <property type="evidence" value="ECO:0007669"/>
    <property type="project" value="UniProtKB-KW"/>
</dbReference>
<evidence type="ECO:0000256" key="15">
    <source>
        <dbReference type="SAM" id="Phobius"/>
    </source>
</evidence>
<evidence type="ECO:0000256" key="6">
    <source>
        <dbReference type="ARBA" id="ARBA00022989"/>
    </source>
</evidence>
<evidence type="ECO:0000256" key="12">
    <source>
        <dbReference type="ARBA" id="ARBA00040743"/>
    </source>
</evidence>
<dbReference type="SUPFAM" id="SSF109998">
    <property type="entry name" value="Triger factor/SurA peptide-binding domain-like"/>
    <property type="match status" value="1"/>
</dbReference>
<sequence length="627" mass="66367">MQMPDHRQERRPIMADKKKRTPIAVWIIMILIIGGLLSFGTGGFNGTLRTIGSAGSKDISVAAYQTALNEQLRAIEAQVGSRVTFAQAQSMGLDTAVLNQVVTQRTLDNEAAELGLSIGDERVLEAVLGNGAFQSLSGSFDREAYGAALRQVGLSEADYEAAIRDEMARTLLQGAVVGGVTSAPIYAETVTSFLGETRDITFAPVTAAALTTPVPGPTDADLQTFYDANPDMFTAPEVREITYALLTPAMLADDVVIDDAQVRDLYDQRIDTFQQPERRLVERIVFETPETAQDAADRLTAGETSFEDLVTERGLTLSDVDLGDVAADALGTAADAVFATAAGDVAGPIDTDLGPALFRVNAVLNAEETPFEDAEPELRAELATAQARRVIQTDAEAINDLIAGGASIEDLAERTDLEPGSIAFTTASTDGPAAYAEFREAAAAATTGAFPQVYNLEDGGIFALRLDGIVPPTVQPLDDVRDRLERAWRAAAEQTAILTRAEEIAAQVTPQTDLTTLGLTPTTTSNLTRGAFVADAPQNLMQTVFQMSAGEVRALPTDTGAIVVRLDAETPADLTAERQVAQAADIAAQAAAGLSQDLFEVYAAAVRSRTDVTVDQAAVAAINAQLQ</sequence>
<evidence type="ECO:0000256" key="3">
    <source>
        <dbReference type="ARBA" id="ARBA00022475"/>
    </source>
</evidence>
<dbReference type="Gene3D" id="1.10.4030.10">
    <property type="entry name" value="Porin chaperone SurA, peptide-binding domain"/>
    <property type="match status" value="1"/>
</dbReference>
<dbReference type="InterPro" id="IPR027304">
    <property type="entry name" value="Trigger_fact/SurA_dom_sf"/>
</dbReference>
<proteinExistence type="inferred from homology"/>
<evidence type="ECO:0000256" key="1">
    <source>
        <dbReference type="ARBA" id="ARBA00004382"/>
    </source>
</evidence>
<comment type="similarity">
    <text evidence="11">Belongs to the PpiD chaperone family.</text>
</comment>
<feature type="transmembrane region" description="Helical" evidence="15">
    <location>
        <begin position="21"/>
        <end position="40"/>
    </location>
</feature>
<name>A0A1H7YJU7_9RHOB</name>
<dbReference type="GO" id="GO:0005886">
    <property type="term" value="C:plasma membrane"/>
    <property type="evidence" value="ECO:0007669"/>
    <property type="project" value="UniProtKB-SubCell"/>
</dbReference>
<dbReference type="STRING" id="245187.SAMN04488003_101208"/>
<dbReference type="InterPro" id="IPR052029">
    <property type="entry name" value="PpiD_chaperone"/>
</dbReference>
<evidence type="ECO:0000256" key="5">
    <source>
        <dbReference type="ARBA" id="ARBA00022692"/>
    </source>
</evidence>
<evidence type="ECO:0000256" key="10">
    <source>
        <dbReference type="ARBA" id="ARBA00031484"/>
    </source>
</evidence>
<comment type="subcellular location">
    <subcellularLocation>
        <location evidence="1">Cell inner membrane</location>
        <topology evidence="1">Single-pass type II membrane protein</topology>
        <orientation evidence="1">Periplasmic side</orientation>
    </subcellularLocation>
</comment>
<evidence type="ECO:0000256" key="4">
    <source>
        <dbReference type="ARBA" id="ARBA00022519"/>
    </source>
</evidence>
<keyword evidence="3" id="KW-1003">Cell membrane</keyword>
<dbReference type="InterPro" id="IPR046357">
    <property type="entry name" value="PPIase_dom_sf"/>
</dbReference>
<dbReference type="Pfam" id="PF13624">
    <property type="entry name" value="SurA_N_3"/>
    <property type="match status" value="1"/>
</dbReference>
<reference evidence="17 18" key="1">
    <citation type="submission" date="2016-10" db="EMBL/GenBank/DDBJ databases">
        <authorList>
            <person name="de Groot N.N."/>
        </authorList>
    </citation>
    <scope>NUCLEOTIDE SEQUENCE [LARGE SCALE GENOMIC DNA]</scope>
    <source>
        <strain evidence="17 18">DSM 16213</strain>
    </source>
</reference>
<dbReference type="Gene3D" id="3.10.50.40">
    <property type="match status" value="1"/>
</dbReference>
<organism evidence="17 18">
    <name type="scientific">Loktanella fryxellensis</name>
    <dbReference type="NCBI Taxonomy" id="245187"/>
    <lineage>
        <taxon>Bacteria</taxon>
        <taxon>Pseudomonadati</taxon>
        <taxon>Pseudomonadota</taxon>
        <taxon>Alphaproteobacteria</taxon>
        <taxon>Rhodobacterales</taxon>
        <taxon>Roseobacteraceae</taxon>
        <taxon>Loktanella</taxon>
    </lineage>
</organism>
<keyword evidence="14 17" id="KW-0413">Isomerase</keyword>
<keyword evidence="6 15" id="KW-1133">Transmembrane helix</keyword>
<dbReference type="EMBL" id="FOCI01000001">
    <property type="protein sequence ID" value="SEM46522.1"/>
    <property type="molecule type" value="Genomic_DNA"/>
</dbReference>
<dbReference type="Pfam" id="PF13145">
    <property type="entry name" value="Rotamase_2"/>
    <property type="match status" value="2"/>
</dbReference>
<keyword evidence="7 15" id="KW-0472">Membrane</keyword>
<evidence type="ECO:0000313" key="17">
    <source>
        <dbReference type="EMBL" id="SEM46522.1"/>
    </source>
</evidence>
<evidence type="ECO:0000313" key="18">
    <source>
        <dbReference type="Proteomes" id="UP000199585"/>
    </source>
</evidence>
<gene>
    <name evidence="17" type="ORF">SAMN04488003_101208</name>
</gene>
<dbReference type="Proteomes" id="UP000199585">
    <property type="component" value="Unassembled WGS sequence"/>
</dbReference>
<evidence type="ECO:0000256" key="8">
    <source>
        <dbReference type="ARBA" id="ARBA00023186"/>
    </source>
</evidence>
<evidence type="ECO:0000256" key="11">
    <source>
        <dbReference type="ARBA" id="ARBA00038408"/>
    </source>
</evidence>
<evidence type="ECO:0000256" key="9">
    <source>
        <dbReference type="ARBA" id="ARBA00030642"/>
    </source>
</evidence>
<dbReference type="PROSITE" id="PS50198">
    <property type="entry name" value="PPIC_PPIASE_2"/>
    <property type="match status" value="1"/>
</dbReference>